<reference evidence="1 2" key="1">
    <citation type="submission" date="2018-09" db="EMBL/GenBank/DDBJ databases">
        <title>Genomic investigation of the strawberry pathogen Phytophthora fragariae indicates pathogenicity is determined by transcriptional variation in three key races.</title>
        <authorList>
            <person name="Adams T.M."/>
            <person name="Armitage A.D."/>
            <person name="Sobczyk M.K."/>
            <person name="Bates H.J."/>
            <person name="Dunwell J.M."/>
            <person name="Nellist C.F."/>
            <person name="Harrison R.J."/>
        </authorList>
    </citation>
    <scope>NUCLEOTIDE SEQUENCE [LARGE SCALE GENOMIC DNA]</scope>
    <source>
        <strain evidence="1 2">SCRP249</strain>
    </source>
</reference>
<proteinExistence type="predicted"/>
<evidence type="ECO:0000313" key="2">
    <source>
        <dbReference type="Proteomes" id="UP000429607"/>
    </source>
</evidence>
<comment type="caution">
    <text evidence="1">The sequence shown here is derived from an EMBL/GenBank/DDBJ whole genome shotgun (WGS) entry which is preliminary data.</text>
</comment>
<accession>A0A6A3IF16</accession>
<dbReference type="EMBL" id="QXFV01003199">
    <property type="protein sequence ID" value="KAE8978978.1"/>
    <property type="molecule type" value="Genomic_DNA"/>
</dbReference>
<dbReference type="InterPro" id="IPR052579">
    <property type="entry name" value="Zinc_finger_SWIM"/>
</dbReference>
<protein>
    <recommendedName>
        <fullName evidence="3">FAR1 domain-containing protein</fullName>
    </recommendedName>
</protein>
<name>A0A6A3IF16_9STRA</name>
<dbReference type="Proteomes" id="UP000429607">
    <property type="component" value="Unassembled WGS sequence"/>
</dbReference>
<dbReference type="PANTHER" id="PTHR31569">
    <property type="entry name" value="SWIM-TYPE DOMAIN-CONTAINING PROTEIN"/>
    <property type="match status" value="1"/>
</dbReference>
<evidence type="ECO:0008006" key="3">
    <source>
        <dbReference type="Google" id="ProtNLM"/>
    </source>
</evidence>
<gene>
    <name evidence="1" type="ORF">PR001_g24690</name>
</gene>
<dbReference type="AlphaFoldDB" id="A0A6A3IF16"/>
<organism evidence="1 2">
    <name type="scientific">Phytophthora rubi</name>
    <dbReference type="NCBI Taxonomy" id="129364"/>
    <lineage>
        <taxon>Eukaryota</taxon>
        <taxon>Sar</taxon>
        <taxon>Stramenopiles</taxon>
        <taxon>Oomycota</taxon>
        <taxon>Peronosporomycetes</taxon>
        <taxon>Peronosporales</taxon>
        <taxon>Peronosporaceae</taxon>
        <taxon>Phytophthora</taxon>
    </lineage>
</organism>
<evidence type="ECO:0000313" key="1">
    <source>
        <dbReference type="EMBL" id="KAE8978978.1"/>
    </source>
</evidence>
<sequence length="167" mass="18674">MGSTDSKPESGDASAEVHAPEFHVPVSSDGRVVAPAIQKSYFATWADFFKHLDVYQDETHQVFKKRTSTSVEARNKTLTERGKITPTTEAIEKYYCRLICTHGWSRASRSADKRDSYFSKSTKCEVHLSVTVVWVGEMGFRVKVPQQITSQNHGLDHFSDTASASLV</sequence>
<dbReference type="PANTHER" id="PTHR31569:SF4">
    <property type="entry name" value="SWIM-TYPE DOMAIN-CONTAINING PROTEIN"/>
    <property type="match status" value="1"/>
</dbReference>